<dbReference type="InterPro" id="IPR051465">
    <property type="entry name" value="Cell_Envelope_Struct_Comp"/>
</dbReference>
<dbReference type="Proteomes" id="UP000297597">
    <property type="component" value="Unassembled WGS sequence"/>
</dbReference>
<evidence type="ECO:0000256" key="1">
    <source>
        <dbReference type="ARBA" id="ARBA00022737"/>
    </source>
</evidence>
<evidence type="ECO:0000313" key="4">
    <source>
        <dbReference type="Proteomes" id="UP000297597"/>
    </source>
</evidence>
<dbReference type="PROSITE" id="PS51272">
    <property type="entry name" value="SLH"/>
    <property type="match status" value="3"/>
</dbReference>
<feature type="domain" description="SLH" evidence="2">
    <location>
        <begin position="114"/>
        <end position="177"/>
    </location>
</feature>
<dbReference type="RefSeq" id="WP_192902801.1">
    <property type="nucleotide sequence ID" value="NZ_QFFZ01000008.1"/>
</dbReference>
<keyword evidence="1" id="KW-0677">Repeat</keyword>
<dbReference type="Pfam" id="PF00395">
    <property type="entry name" value="SLH"/>
    <property type="match status" value="2"/>
</dbReference>
<evidence type="ECO:0000313" key="3">
    <source>
        <dbReference type="EMBL" id="TEB12200.1"/>
    </source>
</evidence>
<name>A0A4Y7RTU5_9FIRM</name>
<organism evidence="3 4">
    <name type="scientific">Pelotomaculum propionicicum</name>
    <dbReference type="NCBI Taxonomy" id="258475"/>
    <lineage>
        <taxon>Bacteria</taxon>
        <taxon>Bacillati</taxon>
        <taxon>Bacillota</taxon>
        <taxon>Clostridia</taxon>
        <taxon>Eubacteriales</taxon>
        <taxon>Desulfotomaculaceae</taxon>
        <taxon>Pelotomaculum</taxon>
    </lineage>
</organism>
<protein>
    <submittedName>
        <fullName evidence="3">Cellulosome-anchoring protein</fullName>
    </submittedName>
</protein>
<dbReference type="PANTHER" id="PTHR43308">
    <property type="entry name" value="OUTER MEMBRANE PROTEIN ALPHA-RELATED"/>
    <property type="match status" value="1"/>
</dbReference>
<accession>A0A4Y7RTU5</accession>
<proteinExistence type="predicted"/>
<comment type="caution">
    <text evidence="3">The sequence shown here is derived from an EMBL/GenBank/DDBJ whole genome shotgun (WGS) entry which is preliminary data.</text>
</comment>
<dbReference type="InterPro" id="IPR001119">
    <property type="entry name" value="SLH_dom"/>
</dbReference>
<keyword evidence="4" id="KW-1185">Reference proteome</keyword>
<feature type="domain" description="SLH" evidence="2">
    <location>
        <begin position="194"/>
        <end position="257"/>
    </location>
</feature>
<evidence type="ECO:0000259" key="2">
    <source>
        <dbReference type="PROSITE" id="PS51272"/>
    </source>
</evidence>
<dbReference type="EMBL" id="QFFZ01000008">
    <property type="protein sequence ID" value="TEB12200.1"/>
    <property type="molecule type" value="Genomic_DNA"/>
</dbReference>
<sequence length="488" mass="53771">MDKRAVKQDRFLHLLYPVLILLVLQVIVFRLPAAALAALPGSTVSFSDLEGHWARSHITRLAALDAVKGNPDHTFKPDQQISRLETVVLLMRSGGFTAEAEQLARIRTSSTAGAKAAQNTTPVVPWGQQYLNLAVHKGFLQLDNPSEFDFDAPATRLEVARLLAHALYLLPPSTAGAGTGENENSSSIAGFALDKTFTDEYLVQPGDRTCLRALAAAGIMSGYPDGAFRPLNYLTRAEMTVILSQLVDQGWIKIADGRRLTGLISKINIAKSARELELITPEGLQKCKVAQGVYCYGSGEEADFEQAVDWRAEVILNSSKQVLWVNLLQRKETAPAVEKIRGSVKSVALGRENLLVLSDSNCENRILFLDWDAVVYKKDALQSFASLKPGTFLDVEINCDKIKKANVLEVKTVSGQIEKLDSKRLFLKGGLSGSKPGWFNYYDRARVVDKEGDRRGDVQVGETVQITYLDPFPKEIDDEIPLEIKVTK</sequence>
<dbReference type="AlphaFoldDB" id="A0A4Y7RTU5"/>
<reference evidence="3 4" key="1">
    <citation type="journal article" date="2018" name="Environ. Microbiol.">
        <title>Novel energy conservation strategies and behaviour of Pelotomaculum schinkii driving syntrophic propionate catabolism.</title>
        <authorList>
            <person name="Hidalgo-Ahumada C.A.P."/>
            <person name="Nobu M.K."/>
            <person name="Narihiro T."/>
            <person name="Tamaki H."/>
            <person name="Liu W.T."/>
            <person name="Kamagata Y."/>
            <person name="Stams A.J.M."/>
            <person name="Imachi H."/>
            <person name="Sousa D.Z."/>
        </authorList>
    </citation>
    <scope>NUCLEOTIDE SEQUENCE [LARGE SCALE GENOMIC DNA]</scope>
    <source>
        <strain evidence="3 4">MGP</strain>
    </source>
</reference>
<gene>
    <name evidence="3" type="primary">ancA</name>
    <name evidence="3" type="ORF">Pmgp_01090</name>
</gene>
<feature type="domain" description="SLH" evidence="2">
    <location>
        <begin position="41"/>
        <end position="104"/>
    </location>
</feature>